<comment type="caution">
    <text evidence="1">The sequence shown here is derived from an EMBL/GenBank/DDBJ whole genome shotgun (WGS) entry which is preliminary data.</text>
</comment>
<dbReference type="RefSeq" id="XP_018698566.1">
    <property type="nucleotide sequence ID" value="XM_018832687.1"/>
</dbReference>
<proteinExistence type="predicted"/>
<reference evidence="1 2" key="1">
    <citation type="submission" date="2016-04" db="EMBL/GenBank/DDBJ databases">
        <title>Draft genome of Fonsecaea erecta CBS 125763.</title>
        <authorList>
            <person name="Weiss V.A."/>
            <person name="Vicente V.A."/>
            <person name="Raittz R.T."/>
            <person name="Moreno L.F."/>
            <person name="De Souza E.M."/>
            <person name="Pedrosa F.O."/>
            <person name="Steffens M.B."/>
            <person name="Faoro H."/>
            <person name="Tadra-Sfeir M.Z."/>
            <person name="Najafzadeh M.J."/>
            <person name="Felipe M.S."/>
            <person name="Teixeira M."/>
            <person name="Sun J."/>
            <person name="Xi L."/>
            <person name="Gomes R."/>
            <person name="De Azevedo C.M."/>
            <person name="Salgado C.G."/>
            <person name="Da Silva M.B."/>
            <person name="Nascimento M.F."/>
            <person name="Queiroz-Telles F."/>
            <person name="Attili D.S."/>
            <person name="Gorbushina A."/>
        </authorList>
    </citation>
    <scope>NUCLEOTIDE SEQUENCE [LARGE SCALE GENOMIC DNA]</scope>
    <source>
        <strain evidence="1 2">CBS 125763</strain>
    </source>
</reference>
<dbReference type="AlphaFoldDB" id="A0A178ZZF6"/>
<organism evidence="1 2">
    <name type="scientific">Fonsecaea erecta</name>
    <dbReference type="NCBI Taxonomy" id="1367422"/>
    <lineage>
        <taxon>Eukaryota</taxon>
        <taxon>Fungi</taxon>
        <taxon>Dikarya</taxon>
        <taxon>Ascomycota</taxon>
        <taxon>Pezizomycotina</taxon>
        <taxon>Eurotiomycetes</taxon>
        <taxon>Chaetothyriomycetidae</taxon>
        <taxon>Chaetothyriales</taxon>
        <taxon>Herpotrichiellaceae</taxon>
        <taxon>Fonsecaea</taxon>
    </lineage>
</organism>
<gene>
    <name evidence="1" type="ORF">AYL99_01171</name>
</gene>
<sequence>MVSLNTVASARTSMTPALFSVLFQRCHTCLGVADSGRPEFDLDERNYQVFHGLAISIPQLQTSTKCAVCCLLLRAVQEALSQAPHFLLPDTYVIVRERLALGHISLGAIDRERLSDHDRTVAPPPCLQCYYLDTACGDCLDRDMQIPWLHMGDFEISVQSEVLEGGNMHKQMLTALSRQLPIVAQDAFTEEAISPPDGLRPPVFYLDRVLDTRVPSPSSGVLGSYTGHDIARPPYRHWTNSRIPCSDHTFR</sequence>
<accession>A0A178ZZF6</accession>
<dbReference type="Proteomes" id="UP000078343">
    <property type="component" value="Unassembled WGS sequence"/>
</dbReference>
<name>A0A178ZZF6_9EURO</name>
<evidence type="ECO:0000313" key="1">
    <source>
        <dbReference type="EMBL" id="OAP65199.1"/>
    </source>
</evidence>
<keyword evidence="2" id="KW-1185">Reference proteome</keyword>
<dbReference type="GeneID" id="30005341"/>
<evidence type="ECO:0000313" key="2">
    <source>
        <dbReference type="Proteomes" id="UP000078343"/>
    </source>
</evidence>
<dbReference type="EMBL" id="LVYI01000001">
    <property type="protein sequence ID" value="OAP65199.1"/>
    <property type="molecule type" value="Genomic_DNA"/>
</dbReference>
<protein>
    <submittedName>
        <fullName evidence="1">Uncharacterized protein</fullName>
    </submittedName>
</protein>